<dbReference type="InterPro" id="IPR025447">
    <property type="entry name" value="DUF4192"/>
</dbReference>
<dbReference type="Pfam" id="PF13830">
    <property type="entry name" value="DUF4192"/>
    <property type="match status" value="1"/>
</dbReference>
<name>A0ABU7JRX5_9NOCA</name>
<reference evidence="1 2" key="1">
    <citation type="submission" date="2023-08" db="EMBL/GenBank/DDBJ databases">
        <authorList>
            <person name="Girao M."/>
            <person name="Carvalho M.F."/>
        </authorList>
    </citation>
    <scope>NUCLEOTIDE SEQUENCE [LARGE SCALE GENOMIC DNA]</scope>
    <source>
        <strain evidence="1 2">CC-R104</strain>
    </source>
</reference>
<dbReference type="Proteomes" id="UP001331936">
    <property type="component" value="Unassembled WGS sequence"/>
</dbReference>
<sequence length="376" mass="39977">MTTSTSSSHPLRLDDIGELLAAVPAMLGFRPCRSILVLSLTPTALPPRGPGRVDSIGVVMRHDLLLPGDDGQVPPPMREAFDRFGAVCSREGADSVLVLLVDDRLEYPFAPAVNSARQLVEDLTDRLGLFGIGIAGVHAIPEINCGEEWFTPGGEVGGVLPDPGASLVAAARVFGGNPIHRSRSELENLLAPYPPETRGQVADRIDDALESRDVAYERAVRAGGREHADRLELEAVLARMDDHRGEDEPTVSEYAELAVLLANPTVRDALLALAVGVRASVAERLWIRMTRALPDPERADAAALVGFSAYVRGDGPLAGVALGVALEANPRHRLSDLLDQALQAGLRPDAIRGLAETGHEIAARLGVALPPREPVA</sequence>
<dbReference type="RefSeq" id="WP_330152198.1">
    <property type="nucleotide sequence ID" value="NZ_JAUZMZ010000055.1"/>
</dbReference>
<dbReference type="EMBL" id="JAUZMZ010000055">
    <property type="protein sequence ID" value="MEE2032781.1"/>
    <property type="molecule type" value="Genomic_DNA"/>
</dbReference>
<evidence type="ECO:0000313" key="2">
    <source>
        <dbReference type="Proteomes" id="UP001331936"/>
    </source>
</evidence>
<gene>
    <name evidence="1" type="ORF">Q8814_11760</name>
</gene>
<accession>A0ABU7JRX5</accession>
<protein>
    <submittedName>
        <fullName evidence="1">DUF4192 domain-containing protein</fullName>
    </submittedName>
</protein>
<evidence type="ECO:0000313" key="1">
    <source>
        <dbReference type="EMBL" id="MEE2032781.1"/>
    </source>
</evidence>
<organism evidence="1 2">
    <name type="scientific">Rhodococcus chondri</name>
    <dbReference type="NCBI Taxonomy" id="3065941"/>
    <lineage>
        <taxon>Bacteria</taxon>
        <taxon>Bacillati</taxon>
        <taxon>Actinomycetota</taxon>
        <taxon>Actinomycetes</taxon>
        <taxon>Mycobacteriales</taxon>
        <taxon>Nocardiaceae</taxon>
        <taxon>Rhodococcus</taxon>
    </lineage>
</organism>
<comment type="caution">
    <text evidence="1">The sequence shown here is derived from an EMBL/GenBank/DDBJ whole genome shotgun (WGS) entry which is preliminary data.</text>
</comment>
<proteinExistence type="predicted"/>
<keyword evidence="2" id="KW-1185">Reference proteome</keyword>